<organism evidence="1 3">
    <name type="scientific">Burkholderia pseudomallei</name>
    <name type="common">Pseudomonas pseudomallei</name>
    <dbReference type="NCBI Taxonomy" id="28450"/>
    <lineage>
        <taxon>Bacteria</taxon>
        <taxon>Pseudomonadati</taxon>
        <taxon>Pseudomonadota</taxon>
        <taxon>Betaproteobacteria</taxon>
        <taxon>Burkholderiales</taxon>
        <taxon>Burkholderiaceae</taxon>
        <taxon>Burkholderia</taxon>
        <taxon>pseudomallei group</taxon>
    </lineage>
</organism>
<dbReference type="EMBL" id="JQIM01000006">
    <property type="protein sequence ID" value="KGX20242.1"/>
    <property type="molecule type" value="Genomic_DNA"/>
</dbReference>
<name>A0A095QSH1_BURPE</name>
<dbReference type="EMBL" id="PHRB01000042">
    <property type="protein sequence ID" value="PJO62649.1"/>
    <property type="molecule type" value="Genomic_DNA"/>
</dbReference>
<dbReference type="AlphaFoldDB" id="A0A095QSH1"/>
<dbReference type="Proteomes" id="UP000231878">
    <property type="component" value="Unassembled WGS sequence"/>
</dbReference>
<dbReference type="NCBIfam" id="NF011857">
    <property type="entry name" value="PRK15329.1"/>
    <property type="match status" value="1"/>
</dbReference>
<dbReference type="Pfam" id="PF05932">
    <property type="entry name" value="CesT"/>
    <property type="match status" value="1"/>
</dbReference>
<comment type="caution">
    <text evidence="1">The sequence shown here is derived from an EMBL/GenBank/DDBJ whole genome shotgun (WGS) entry which is preliminary data.</text>
</comment>
<dbReference type="RefSeq" id="WP_004187648.1">
    <property type="nucleotide sequence ID" value="NZ_AP028072.1"/>
</dbReference>
<dbReference type="SUPFAM" id="SSF69635">
    <property type="entry name" value="Type III secretory system chaperone-like"/>
    <property type="match status" value="1"/>
</dbReference>
<sequence length="151" mass="16308">MNTHTEWLNALSEAAGVPLEFDEHGQCFVLLDTQLMISIRDRPDALVLYGMVGEFAEHAPAQCWKRMLAVNLDLSEAGRGGLGLDDETGAVMLIERVATANLGGREFVDVFEAFASRVESLIDTFEQAGAYDADARGLPADSHAAARALRG</sequence>
<accession>A0A095QSH1</accession>
<dbReference type="InterPro" id="IPR010261">
    <property type="entry name" value="Tir_chaperone"/>
</dbReference>
<gene>
    <name evidence="2" type="ORF">CWD88_30210</name>
    <name evidence="1" type="ORF">Y036_6346</name>
</gene>
<dbReference type="Gene3D" id="3.30.1460.10">
    <property type="match status" value="1"/>
</dbReference>
<dbReference type="GeneID" id="93063702"/>
<reference evidence="2 4" key="2">
    <citation type="submission" date="2017-11" db="EMBL/GenBank/DDBJ databases">
        <title>Molecular characterization of Burkholderia pseudomallei and closely related isolates from Vietnam.</title>
        <authorList>
            <person name="Ustinov D.V."/>
            <person name="Antonov A.S."/>
            <person name="Avdusheva E.F."/>
            <person name="Shpak I.M."/>
            <person name="Zakharova I.B."/>
            <person name="Thi L.A."/>
            <person name="Teteryatnikova N."/>
            <person name="Lopasteyskaya Y.A."/>
            <person name="Kuzyutina J.A."/>
            <person name="Ngo T.N."/>
            <person name="Victorov D.V."/>
        </authorList>
    </citation>
    <scope>NUCLEOTIDE SEQUENCE [LARGE SCALE GENOMIC DNA]</scope>
    <source>
        <strain evidence="2 4">V1512</strain>
    </source>
</reference>
<dbReference type="Proteomes" id="UP000030475">
    <property type="component" value="Unassembled WGS sequence"/>
</dbReference>
<evidence type="ECO:0000313" key="2">
    <source>
        <dbReference type="EMBL" id="PJO62649.1"/>
    </source>
</evidence>
<dbReference type="KEGG" id="but:X994_5594"/>
<evidence type="ECO:0000313" key="4">
    <source>
        <dbReference type="Proteomes" id="UP000231878"/>
    </source>
</evidence>
<dbReference type="GO" id="GO:0030254">
    <property type="term" value="P:protein secretion by the type III secretion system"/>
    <property type="evidence" value="ECO:0007669"/>
    <property type="project" value="InterPro"/>
</dbReference>
<reference evidence="1 3" key="1">
    <citation type="submission" date="2014-08" db="EMBL/GenBank/DDBJ databases">
        <authorList>
            <person name="Bunnell A."/>
            <person name="Chain P.S."/>
            <person name="Chertkov O."/>
            <person name="Currie B.J."/>
            <person name="Daligault H.E."/>
            <person name="Davenport K.W."/>
            <person name="Davis C."/>
            <person name="Gleasner C.D."/>
            <person name="Johnson S.L."/>
            <person name="Kaestli M."/>
            <person name="Koren S."/>
            <person name="Kunde Y.A."/>
            <person name="Mayo M."/>
            <person name="McMurry K.K."/>
            <person name="Price E.P."/>
            <person name="Reitenga K.G."/>
            <person name="Robison R."/>
            <person name="Rosovitz M.J."/>
            <person name="Sarovich D.S."/>
            <person name="Teshima H."/>
        </authorList>
    </citation>
    <scope>NUCLEOTIDE SEQUENCE [LARGE SCALE GENOMIC DNA]</scope>
    <source>
        <strain evidence="1 3">MSHR44</strain>
    </source>
</reference>
<evidence type="ECO:0000313" key="3">
    <source>
        <dbReference type="Proteomes" id="UP000030475"/>
    </source>
</evidence>
<evidence type="ECO:0000313" key="1">
    <source>
        <dbReference type="EMBL" id="KGX20242.1"/>
    </source>
</evidence>
<dbReference type="OMA" id="TELANMY"/>
<proteinExistence type="predicted"/>
<dbReference type="SMR" id="A0A095QSH1"/>
<protein>
    <submittedName>
        <fullName evidence="2">Chaperone SicP</fullName>
    </submittedName>
    <submittedName>
        <fullName evidence="1">Tir chaperone family protein</fullName>
    </submittedName>
</protein>